<dbReference type="Proteomes" id="UP001311915">
    <property type="component" value="Unassembled WGS sequence"/>
</dbReference>
<name>A0AAV9K5M2_9SOLN</name>
<dbReference type="EMBL" id="JAWPEI010000012">
    <property type="protein sequence ID" value="KAK4708625.1"/>
    <property type="molecule type" value="Genomic_DNA"/>
</dbReference>
<comment type="caution">
    <text evidence="1">The sequence shown here is derived from an EMBL/GenBank/DDBJ whole genome shotgun (WGS) entry which is preliminary data.</text>
</comment>
<organism evidence="1 2">
    <name type="scientific">Solanum pinnatisectum</name>
    <name type="common">tansyleaf nightshade</name>
    <dbReference type="NCBI Taxonomy" id="50273"/>
    <lineage>
        <taxon>Eukaryota</taxon>
        <taxon>Viridiplantae</taxon>
        <taxon>Streptophyta</taxon>
        <taxon>Embryophyta</taxon>
        <taxon>Tracheophyta</taxon>
        <taxon>Spermatophyta</taxon>
        <taxon>Magnoliopsida</taxon>
        <taxon>eudicotyledons</taxon>
        <taxon>Gunneridae</taxon>
        <taxon>Pentapetalae</taxon>
        <taxon>asterids</taxon>
        <taxon>lamiids</taxon>
        <taxon>Solanales</taxon>
        <taxon>Solanaceae</taxon>
        <taxon>Solanoideae</taxon>
        <taxon>Solaneae</taxon>
        <taxon>Solanum</taxon>
    </lineage>
</organism>
<sequence>MNVDIEKLVDELVEMPSTLMIDSMLDPFNMPPITQAVVGIWGDFARPKTSKDKGKKRSQESSLLVESPLAVAKRLENAGKASRRPVRAK</sequence>
<evidence type="ECO:0000313" key="2">
    <source>
        <dbReference type="Proteomes" id="UP001311915"/>
    </source>
</evidence>
<proteinExistence type="predicted"/>
<gene>
    <name evidence="1" type="ORF">R3W88_029550</name>
</gene>
<accession>A0AAV9K5M2</accession>
<protein>
    <submittedName>
        <fullName evidence="1">Uncharacterized protein</fullName>
    </submittedName>
</protein>
<reference evidence="1 2" key="1">
    <citation type="submission" date="2023-10" db="EMBL/GenBank/DDBJ databases">
        <title>Genome-Wide Identification Analysis in wild type Solanum Pinnatisectum Reveals Some Genes Defensing Phytophthora Infestans.</title>
        <authorList>
            <person name="Sun C."/>
        </authorList>
    </citation>
    <scope>NUCLEOTIDE SEQUENCE [LARGE SCALE GENOMIC DNA]</scope>
    <source>
        <strain evidence="1">LQN</strain>
        <tissue evidence="1">Leaf</tissue>
    </source>
</reference>
<evidence type="ECO:0000313" key="1">
    <source>
        <dbReference type="EMBL" id="KAK4708625.1"/>
    </source>
</evidence>
<keyword evidence="2" id="KW-1185">Reference proteome</keyword>
<dbReference type="AlphaFoldDB" id="A0AAV9K5M2"/>